<dbReference type="Proteomes" id="UP000295252">
    <property type="component" value="Chromosome V"/>
</dbReference>
<dbReference type="AlphaFoldDB" id="A0A068V3U9"/>
<dbReference type="PhylomeDB" id="A0A068V3U9"/>
<evidence type="ECO:0000313" key="2">
    <source>
        <dbReference type="Proteomes" id="UP000295252"/>
    </source>
</evidence>
<accession>A0A068V3U9</accession>
<evidence type="ECO:0000313" key="1">
    <source>
        <dbReference type="EMBL" id="CDP15475.1"/>
    </source>
</evidence>
<dbReference type="InParanoid" id="A0A068V3U9"/>
<gene>
    <name evidence="1" type="ORF">GSCOC_T00043227001</name>
</gene>
<proteinExistence type="predicted"/>
<organism evidence="1 2">
    <name type="scientific">Coffea canephora</name>
    <name type="common">Robusta coffee</name>
    <dbReference type="NCBI Taxonomy" id="49390"/>
    <lineage>
        <taxon>Eukaryota</taxon>
        <taxon>Viridiplantae</taxon>
        <taxon>Streptophyta</taxon>
        <taxon>Embryophyta</taxon>
        <taxon>Tracheophyta</taxon>
        <taxon>Spermatophyta</taxon>
        <taxon>Magnoliopsida</taxon>
        <taxon>eudicotyledons</taxon>
        <taxon>Gunneridae</taxon>
        <taxon>Pentapetalae</taxon>
        <taxon>asterids</taxon>
        <taxon>lamiids</taxon>
        <taxon>Gentianales</taxon>
        <taxon>Rubiaceae</taxon>
        <taxon>Ixoroideae</taxon>
        <taxon>Gardenieae complex</taxon>
        <taxon>Bertiereae - Coffeeae clade</taxon>
        <taxon>Coffeeae</taxon>
        <taxon>Coffea</taxon>
    </lineage>
</organism>
<dbReference type="EMBL" id="HG739183">
    <property type="protein sequence ID" value="CDP15475.1"/>
    <property type="molecule type" value="Genomic_DNA"/>
</dbReference>
<dbReference type="STRING" id="49390.A0A068V3U9"/>
<dbReference type="OrthoDB" id="1667177at2759"/>
<name>A0A068V3U9_COFCA</name>
<protein>
    <submittedName>
        <fullName evidence="1">Uncharacterized protein</fullName>
    </submittedName>
</protein>
<sequence length="49" mass="5439">MSGVAKKIADVTFKAGKTIHWEGMVKLVISDEGCKEFANLRHTFDEVNS</sequence>
<keyword evidence="2" id="KW-1185">Reference proteome</keyword>
<dbReference type="Gramene" id="CDP15475">
    <property type="protein sequence ID" value="CDP15475"/>
    <property type="gene ID" value="GSCOC_T00043227001"/>
</dbReference>
<reference evidence="2" key="1">
    <citation type="journal article" date="2014" name="Science">
        <title>The coffee genome provides insight into the convergent evolution of caffeine biosynthesis.</title>
        <authorList>
            <person name="Denoeud F."/>
            <person name="Carretero-Paulet L."/>
            <person name="Dereeper A."/>
            <person name="Droc G."/>
            <person name="Guyot R."/>
            <person name="Pietrella M."/>
            <person name="Zheng C."/>
            <person name="Alberti A."/>
            <person name="Anthony F."/>
            <person name="Aprea G."/>
            <person name="Aury J.M."/>
            <person name="Bento P."/>
            <person name="Bernard M."/>
            <person name="Bocs S."/>
            <person name="Campa C."/>
            <person name="Cenci A."/>
            <person name="Combes M.C."/>
            <person name="Crouzillat D."/>
            <person name="Da Silva C."/>
            <person name="Daddiego L."/>
            <person name="De Bellis F."/>
            <person name="Dussert S."/>
            <person name="Garsmeur O."/>
            <person name="Gayraud T."/>
            <person name="Guignon V."/>
            <person name="Jahn K."/>
            <person name="Jamilloux V."/>
            <person name="Joet T."/>
            <person name="Labadie K."/>
            <person name="Lan T."/>
            <person name="Leclercq J."/>
            <person name="Lepelley M."/>
            <person name="Leroy T."/>
            <person name="Li L.T."/>
            <person name="Librado P."/>
            <person name="Lopez L."/>
            <person name="Munoz A."/>
            <person name="Noel B."/>
            <person name="Pallavicini A."/>
            <person name="Perrotta G."/>
            <person name="Poncet V."/>
            <person name="Pot D."/>
            <person name="Priyono X."/>
            <person name="Rigoreau M."/>
            <person name="Rouard M."/>
            <person name="Rozas J."/>
            <person name="Tranchant-Dubreuil C."/>
            <person name="VanBuren R."/>
            <person name="Zhang Q."/>
            <person name="Andrade A.C."/>
            <person name="Argout X."/>
            <person name="Bertrand B."/>
            <person name="de Kochko A."/>
            <person name="Graziosi G."/>
            <person name="Henry R.J."/>
            <person name="Jayarama X."/>
            <person name="Ming R."/>
            <person name="Nagai C."/>
            <person name="Rounsley S."/>
            <person name="Sankoff D."/>
            <person name="Giuliano G."/>
            <person name="Albert V.A."/>
            <person name="Wincker P."/>
            <person name="Lashermes P."/>
        </authorList>
    </citation>
    <scope>NUCLEOTIDE SEQUENCE [LARGE SCALE GENOMIC DNA]</scope>
    <source>
        <strain evidence="2">cv. DH200-94</strain>
    </source>
</reference>